<proteinExistence type="predicted"/>
<dbReference type="InParanoid" id="E2B2N2"/>
<keyword evidence="1 3" id="KW-0479">Metal-binding</keyword>
<dbReference type="SUPFAM" id="SSF57850">
    <property type="entry name" value="RING/U-box"/>
    <property type="match status" value="1"/>
</dbReference>
<dbReference type="SMART" id="SM00184">
    <property type="entry name" value="RING"/>
    <property type="match status" value="1"/>
</dbReference>
<dbReference type="PANTHER" id="PTHR46569:SF1">
    <property type="entry name" value="E3 UBIQUITIN-PROTEIN LIGASE RFWD3-RELATED"/>
    <property type="match status" value="1"/>
</dbReference>
<evidence type="ECO:0000259" key="5">
    <source>
        <dbReference type="PROSITE" id="PS50089"/>
    </source>
</evidence>
<dbReference type="GO" id="GO:0031297">
    <property type="term" value="P:replication fork processing"/>
    <property type="evidence" value="ECO:0007669"/>
    <property type="project" value="TreeGrafter"/>
</dbReference>
<organism evidence="7">
    <name type="scientific">Harpegnathos saltator</name>
    <name type="common">Jerdon's jumping ant</name>
    <dbReference type="NCBI Taxonomy" id="610380"/>
    <lineage>
        <taxon>Eukaryota</taxon>
        <taxon>Metazoa</taxon>
        <taxon>Ecdysozoa</taxon>
        <taxon>Arthropoda</taxon>
        <taxon>Hexapoda</taxon>
        <taxon>Insecta</taxon>
        <taxon>Pterygota</taxon>
        <taxon>Neoptera</taxon>
        <taxon>Endopterygota</taxon>
        <taxon>Hymenoptera</taxon>
        <taxon>Apocrita</taxon>
        <taxon>Aculeata</taxon>
        <taxon>Formicoidea</taxon>
        <taxon>Formicidae</taxon>
        <taxon>Ponerinae</taxon>
        <taxon>Ponerini</taxon>
        <taxon>Harpegnathos</taxon>
    </lineage>
</organism>
<dbReference type="GO" id="GO:0008270">
    <property type="term" value="F:zinc ion binding"/>
    <property type="evidence" value="ECO:0007669"/>
    <property type="project" value="UniProtKB-KW"/>
</dbReference>
<gene>
    <name evidence="6" type="ORF">EAI_00761</name>
</gene>
<feature type="domain" description="RING-type" evidence="5">
    <location>
        <begin position="5"/>
        <end position="46"/>
    </location>
</feature>
<dbReference type="InterPro" id="IPR001841">
    <property type="entry name" value="Znf_RING"/>
</dbReference>
<accession>E2B2N2</accession>
<evidence type="ECO:0000313" key="7">
    <source>
        <dbReference type="Proteomes" id="UP000008237"/>
    </source>
</evidence>
<dbReference type="Pfam" id="PF13639">
    <property type="entry name" value="zf-RING_2"/>
    <property type="match status" value="1"/>
</dbReference>
<evidence type="ECO:0000256" key="2">
    <source>
        <dbReference type="ARBA" id="ARBA00022833"/>
    </source>
</evidence>
<keyword evidence="2" id="KW-0862">Zinc</keyword>
<dbReference type="OMA" id="DIAVTRC"/>
<dbReference type="PANTHER" id="PTHR46569">
    <property type="entry name" value="E3 UBIQUITIN-PROTEIN LIGASE TRAIP"/>
    <property type="match status" value="1"/>
</dbReference>
<protein>
    <submittedName>
        <fullName evidence="6">TRAF-interacting protein</fullName>
    </submittedName>
</protein>
<keyword evidence="1 3" id="KW-0863">Zinc-finger</keyword>
<name>E2B2N2_HARSA</name>
<evidence type="ECO:0000313" key="6">
    <source>
        <dbReference type="EMBL" id="EFN90054.1"/>
    </source>
</evidence>
<dbReference type="Proteomes" id="UP000008237">
    <property type="component" value="Unassembled WGS sequence"/>
</dbReference>
<dbReference type="Gene3D" id="3.30.40.10">
    <property type="entry name" value="Zinc/RING finger domain, C3HC4 (zinc finger)"/>
    <property type="match status" value="1"/>
</dbReference>
<dbReference type="InterPro" id="IPR052639">
    <property type="entry name" value="TRAIP_ubiq-protein_ligase"/>
</dbReference>
<feature type="coiled-coil region" evidence="4">
    <location>
        <begin position="92"/>
        <end position="164"/>
    </location>
</feature>
<dbReference type="GO" id="GO:0005634">
    <property type="term" value="C:nucleus"/>
    <property type="evidence" value="ECO:0007669"/>
    <property type="project" value="TreeGrafter"/>
</dbReference>
<dbReference type="GO" id="GO:0090734">
    <property type="term" value="C:site of DNA damage"/>
    <property type="evidence" value="ECO:0007669"/>
    <property type="project" value="TreeGrafter"/>
</dbReference>
<keyword evidence="7" id="KW-1185">Reference proteome</keyword>
<evidence type="ECO:0000256" key="1">
    <source>
        <dbReference type="ARBA" id="ARBA00022771"/>
    </source>
</evidence>
<dbReference type="OrthoDB" id="8062037at2759"/>
<dbReference type="GO" id="GO:0016567">
    <property type="term" value="P:protein ubiquitination"/>
    <property type="evidence" value="ECO:0007669"/>
    <property type="project" value="TreeGrafter"/>
</dbReference>
<dbReference type="AlphaFoldDB" id="E2B2N2"/>
<dbReference type="EMBL" id="GL445190">
    <property type="protein sequence ID" value="EFN90054.1"/>
    <property type="molecule type" value="Genomic_DNA"/>
</dbReference>
<dbReference type="GO" id="GO:0061630">
    <property type="term" value="F:ubiquitin protein ligase activity"/>
    <property type="evidence" value="ECO:0007669"/>
    <property type="project" value="TreeGrafter"/>
</dbReference>
<dbReference type="STRING" id="610380.E2B2N2"/>
<evidence type="ECO:0000256" key="4">
    <source>
        <dbReference type="SAM" id="Coils"/>
    </source>
</evidence>
<keyword evidence="4" id="KW-0175">Coiled coil</keyword>
<reference evidence="6 7" key="1">
    <citation type="journal article" date="2010" name="Science">
        <title>Genomic comparison of the ants Camponotus floridanus and Harpegnathos saltator.</title>
        <authorList>
            <person name="Bonasio R."/>
            <person name="Zhang G."/>
            <person name="Ye C."/>
            <person name="Mutti N.S."/>
            <person name="Fang X."/>
            <person name="Qin N."/>
            <person name="Donahue G."/>
            <person name="Yang P."/>
            <person name="Li Q."/>
            <person name="Li C."/>
            <person name="Zhang P."/>
            <person name="Huang Z."/>
            <person name="Berger S.L."/>
            <person name="Reinberg D."/>
            <person name="Wang J."/>
            <person name="Liebig J."/>
        </authorList>
    </citation>
    <scope>NUCLEOTIDE SEQUENCE [LARGE SCALE GENOMIC DNA]</scope>
    <source>
        <strain evidence="6 7">R22 G/1</strain>
    </source>
</reference>
<dbReference type="InterPro" id="IPR013083">
    <property type="entry name" value="Znf_RING/FYVE/PHD"/>
</dbReference>
<dbReference type="PROSITE" id="PS50089">
    <property type="entry name" value="ZF_RING_2"/>
    <property type="match status" value="1"/>
</dbReference>
<sequence>MYIVCTICRDNFIQSDDIAVTRCGHVFHVNCLSRWLTRSNSCPECREKTSQEKTQRLYVTFASNEASNTDNLSTQERIDSLKFQVLLNEKNIKYYTSKNETLEKQNAGLRQEVRKVESEISKKNSTIYLLKEQMKDLKEKYTEYETLKHKLSQKEKEIENLQQYVCLH</sequence>
<evidence type="ECO:0000256" key="3">
    <source>
        <dbReference type="PROSITE-ProRule" id="PRU00175"/>
    </source>
</evidence>